<dbReference type="InterPro" id="IPR027417">
    <property type="entry name" value="P-loop_NTPase"/>
</dbReference>
<comment type="caution">
    <text evidence="1">The sequence shown here is derived from an EMBL/GenBank/DDBJ whole genome shotgun (WGS) entry which is preliminary data.</text>
</comment>
<dbReference type="Gene3D" id="3.40.50.300">
    <property type="entry name" value="P-loop containing nucleotide triphosphate hydrolases"/>
    <property type="match status" value="1"/>
</dbReference>
<dbReference type="PANTHER" id="PTHR37807">
    <property type="entry name" value="OS07G0160300 PROTEIN"/>
    <property type="match status" value="1"/>
</dbReference>
<keyword evidence="2" id="KW-1185">Reference proteome</keyword>
<protein>
    <submittedName>
        <fullName evidence="1">AAA family ATPase</fullName>
    </submittedName>
</protein>
<reference evidence="2" key="1">
    <citation type="journal article" date="2019" name="Int. J. Syst. Evol. Microbiol.">
        <title>The Global Catalogue of Microorganisms (GCM) 10K type strain sequencing project: providing services to taxonomists for standard genome sequencing and annotation.</title>
        <authorList>
            <consortium name="The Broad Institute Genomics Platform"/>
            <consortium name="The Broad Institute Genome Sequencing Center for Infectious Disease"/>
            <person name="Wu L."/>
            <person name="Ma J."/>
        </authorList>
    </citation>
    <scope>NUCLEOTIDE SEQUENCE [LARGE SCALE GENOMIC DNA]</scope>
    <source>
        <strain evidence="2">IBRC-M 10987</strain>
    </source>
</reference>
<dbReference type="Proteomes" id="UP001595715">
    <property type="component" value="Unassembled WGS sequence"/>
</dbReference>
<name>A0ABV8JYT9_9BACL</name>
<accession>A0ABV8JYT9</accession>
<evidence type="ECO:0000313" key="2">
    <source>
        <dbReference type="Proteomes" id="UP001595715"/>
    </source>
</evidence>
<dbReference type="SUPFAM" id="SSF52540">
    <property type="entry name" value="P-loop containing nucleoside triphosphate hydrolases"/>
    <property type="match status" value="1"/>
</dbReference>
<organism evidence="1 2">
    <name type="scientific">Paenibacillus xanthanilyticus</name>
    <dbReference type="NCBI Taxonomy" id="1783531"/>
    <lineage>
        <taxon>Bacteria</taxon>
        <taxon>Bacillati</taxon>
        <taxon>Bacillota</taxon>
        <taxon>Bacilli</taxon>
        <taxon>Bacillales</taxon>
        <taxon>Paenibacillaceae</taxon>
        <taxon>Paenibacillus</taxon>
    </lineage>
</organism>
<sequence>MLYIFGGLPGAGKSTLSAALAREIRAAYLRVDVVEHAIRAAGGAVNGPEGYVVCYGLASHNLRLGLDVVADTVNPLRETRQAWRDVAQSFDIPFLEIEVICSDVEEHKQRVETRVIDIPGFTPPTWAEVQARHYEHWDRERIVIDTARHTPDESIAMLRERVERARRQRGG</sequence>
<dbReference type="Pfam" id="PF13671">
    <property type="entry name" value="AAA_33"/>
    <property type="match status" value="1"/>
</dbReference>
<evidence type="ECO:0000313" key="1">
    <source>
        <dbReference type="EMBL" id="MFC4099183.1"/>
    </source>
</evidence>
<gene>
    <name evidence="1" type="ORF">ACFOZ8_05860</name>
</gene>
<dbReference type="PANTHER" id="PTHR37807:SF3">
    <property type="entry name" value="OS07G0160300 PROTEIN"/>
    <property type="match status" value="1"/>
</dbReference>
<dbReference type="RefSeq" id="WP_377717869.1">
    <property type="nucleotide sequence ID" value="NZ_JBHSAM010000014.1"/>
</dbReference>
<dbReference type="EMBL" id="JBHSAM010000014">
    <property type="protein sequence ID" value="MFC4099183.1"/>
    <property type="molecule type" value="Genomic_DNA"/>
</dbReference>
<proteinExistence type="predicted"/>